<evidence type="ECO:0000256" key="3">
    <source>
        <dbReference type="ARBA" id="ARBA00022679"/>
    </source>
</evidence>
<name>C6HVT2_9BACT</name>
<dbReference type="Proteomes" id="UP000009374">
    <property type="component" value="Unassembled WGS sequence"/>
</dbReference>
<dbReference type="SUPFAM" id="SSF111342">
    <property type="entry name" value="CbiD-like"/>
    <property type="match status" value="1"/>
</dbReference>
<dbReference type="PANTHER" id="PTHR35863">
    <property type="entry name" value="COBALT-PRECORRIN-5B C(1)-METHYLTRANSFERASE"/>
    <property type="match status" value="1"/>
</dbReference>
<dbReference type="GO" id="GO:0043780">
    <property type="term" value="F:cobalt-precorrin-5B C1-methyltransferase activity"/>
    <property type="evidence" value="ECO:0007669"/>
    <property type="project" value="RHEA"/>
</dbReference>
<evidence type="ECO:0000313" key="6">
    <source>
        <dbReference type="EMBL" id="EES53306.1"/>
    </source>
</evidence>
<dbReference type="EC" id="2.1.1.195" evidence="5"/>
<evidence type="ECO:0000256" key="5">
    <source>
        <dbReference type="HAMAP-Rule" id="MF_00787"/>
    </source>
</evidence>
<keyword evidence="7" id="KW-1185">Reference proteome</keyword>
<protein>
    <recommendedName>
        <fullName evidence="5">Cobalt-precorrin-5B C(1)-methyltransferase</fullName>
        <ecNumber evidence="5">2.1.1.195</ecNumber>
    </recommendedName>
    <alternativeName>
        <fullName evidence="5">Cobalt-precorrin-6A synthase</fullName>
    </alternativeName>
</protein>
<evidence type="ECO:0000256" key="4">
    <source>
        <dbReference type="ARBA" id="ARBA00022691"/>
    </source>
</evidence>
<comment type="function">
    <text evidence="5">Catalyzes the methylation of C-1 in cobalt-precorrin-5B to form cobalt-precorrin-6A.</text>
</comment>
<dbReference type="UniPathway" id="UPA00148">
    <property type="reaction ID" value="UER00227"/>
</dbReference>
<evidence type="ECO:0000256" key="1">
    <source>
        <dbReference type="ARBA" id="ARBA00022573"/>
    </source>
</evidence>
<keyword evidence="1 5" id="KW-0169">Cobalamin biosynthesis</keyword>
<dbReference type="NCBIfam" id="NF000849">
    <property type="entry name" value="PRK00075.1-1"/>
    <property type="match status" value="1"/>
</dbReference>
<keyword evidence="2 5" id="KW-0489">Methyltransferase</keyword>
<dbReference type="InterPro" id="IPR002748">
    <property type="entry name" value="CbiD"/>
</dbReference>
<proteinExistence type="inferred from homology"/>
<keyword evidence="4 5" id="KW-0949">S-adenosyl-L-methionine</keyword>
<organism evidence="6 7">
    <name type="scientific">Leptospirillum ferrodiazotrophum</name>
    <dbReference type="NCBI Taxonomy" id="412449"/>
    <lineage>
        <taxon>Bacteria</taxon>
        <taxon>Pseudomonadati</taxon>
        <taxon>Nitrospirota</taxon>
        <taxon>Nitrospiria</taxon>
        <taxon>Nitrospirales</taxon>
        <taxon>Nitrospiraceae</taxon>
        <taxon>Leptospirillum</taxon>
    </lineage>
</organism>
<dbReference type="NCBIfam" id="TIGR00312">
    <property type="entry name" value="cbiD"/>
    <property type="match status" value="1"/>
</dbReference>
<accession>C6HVT2</accession>
<dbReference type="AlphaFoldDB" id="C6HVT2"/>
<evidence type="ECO:0000313" key="7">
    <source>
        <dbReference type="Proteomes" id="UP000009374"/>
    </source>
</evidence>
<dbReference type="HAMAP" id="MF_00787">
    <property type="entry name" value="CbiD"/>
    <property type="match status" value="1"/>
</dbReference>
<keyword evidence="3 5" id="KW-0808">Transferase</keyword>
<dbReference type="PIRSF" id="PIRSF026782">
    <property type="entry name" value="CbiD"/>
    <property type="match status" value="1"/>
</dbReference>
<dbReference type="PANTHER" id="PTHR35863:SF1">
    <property type="entry name" value="COBALT-PRECORRIN-5B C(1)-METHYLTRANSFERASE"/>
    <property type="match status" value="1"/>
</dbReference>
<dbReference type="Pfam" id="PF01888">
    <property type="entry name" value="CbiD"/>
    <property type="match status" value="1"/>
</dbReference>
<comment type="catalytic activity">
    <reaction evidence="5">
        <text>Co-precorrin-5B + S-adenosyl-L-methionine = Co-precorrin-6A + S-adenosyl-L-homocysteine</text>
        <dbReference type="Rhea" id="RHEA:26285"/>
        <dbReference type="ChEBI" id="CHEBI:57856"/>
        <dbReference type="ChEBI" id="CHEBI:59789"/>
        <dbReference type="ChEBI" id="CHEBI:60063"/>
        <dbReference type="ChEBI" id="CHEBI:60064"/>
        <dbReference type="EC" id="2.1.1.195"/>
    </reaction>
</comment>
<dbReference type="GO" id="GO:0032259">
    <property type="term" value="P:methylation"/>
    <property type="evidence" value="ECO:0007669"/>
    <property type="project" value="UniProtKB-KW"/>
</dbReference>
<dbReference type="EMBL" id="GG693865">
    <property type="protein sequence ID" value="EES53306.1"/>
    <property type="molecule type" value="Genomic_DNA"/>
</dbReference>
<dbReference type="InterPro" id="IPR036074">
    <property type="entry name" value="CbiD_sf"/>
</dbReference>
<gene>
    <name evidence="5" type="primary">cbiD</name>
    <name evidence="6" type="ORF">UBAL3_79520027</name>
</gene>
<dbReference type="GO" id="GO:0019251">
    <property type="term" value="P:anaerobic cobalamin biosynthetic process"/>
    <property type="evidence" value="ECO:0007669"/>
    <property type="project" value="UniProtKB-UniRule"/>
</dbReference>
<sequence length="368" mass="39034">MRTGFTTGACAQAGVKASLEALVSGAFAEQVTIRLPNGKDASFSIFREIHLDVAHERRAACSIIKDGGDDPDCTHGAEIEIDVAVAEGGKVEFVAGPGVGTITKPGLSLAVGEPAINPVPRRYMEKEFNGIKKALEKKYKLTDAGARIRISISDGVERAKKTLNERLGIEGGLSILGTKGIVVPFSTAAYRSSISQSMDVAKARGIETIVLTTGGQSEAFAMKLYPEIPPEGFIQIGDFTGFSVKEAGKKQFPRIIMAGFLGKFSKLAKGVTQTHAAGSQVDLEFLASLARQTGSDDTVCQQIVAANTARHVGEILEREGNLSFFSLLCSKILHHVEKLSPRPAVIEVLITNFEGKLVGSATSSGNEN</sequence>
<reference evidence="6 7" key="1">
    <citation type="journal article" date="2009" name="Appl. Environ. Microbiol.">
        <title>Community genomic and proteomic analyses of chemoautotrophic iron-oxidizing "Leptospirillum rubarum" (Group II) and "Leptospirillum ferrodiazotrophum" (Group III) bacteria in acid mine drainage biofilms.</title>
        <authorList>
            <person name="Goltsman D.S."/>
            <person name="Denef V.J."/>
            <person name="Singer S.W."/>
            <person name="VerBerkmoes N.C."/>
            <person name="Lefsrud M."/>
            <person name="Mueller R.S."/>
            <person name="Dick G.J."/>
            <person name="Sun C.L."/>
            <person name="Wheeler K.E."/>
            <person name="Zemla A."/>
            <person name="Baker B.J."/>
            <person name="Hauser L."/>
            <person name="Land M."/>
            <person name="Shah M.B."/>
            <person name="Thelen M.P."/>
            <person name="Hettich R.L."/>
            <person name="Banfield J.F."/>
        </authorList>
    </citation>
    <scope>NUCLEOTIDE SEQUENCE [LARGE SCALE GENOMIC DNA]</scope>
</reference>
<comment type="pathway">
    <text evidence="5">Cofactor biosynthesis; adenosylcobalamin biosynthesis; cob(II)yrinate a,c-diamide from sirohydrochlorin (anaerobic route): step 6/10.</text>
</comment>
<comment type="similarity">
    <text evidence="5">Belongs to the CbiD family.</text>
</comment>
<evidence type="ECO:0000256" key="2">
    <source>
        <dbReference type="ARBA" id="ARBA00022603"/>
    </source>
</evidence>
<dbReference type="Gene3D" id="3.30.2110.10">
    <property type="entry name" value="CbiD-like"/>
    <property type="match status" value="1"/>
</dbReference>